<name>A0ABU4FBY5_9ACTN</name>
<evidence type="ECO:0000313" key="3">
    <source>
        <dbReference type="EMBL" id="MDV7217476.1"/>
    </source>
</evidence>
<dbReference type="InterPro" id="IPR002397">
    <property type="entry name" value="Cyt_P450_B"/>
</dbReference>
<evidence type="ECO:0000313" key="4">
    <source>
        <dbReference type="Proteomes" id="UP001187346"/>
    </source>
</evidence>
<dbReference type="PROSITE" id="PS00086">
    <property type="entry name" value="CYTOCHROME_P450"/>
    <property type="match status" value="1"/>
</dbReference>
<keyword evidence="2" id="KW-0560">Oxidoreductase</keyword>
<keyword evidence="2" id="KW-0408">Iron</keyword>
<dbReference type="PRINTS" id="PR00385">
    <property type="entry name" value="P450"/>
</dbReference>
<dbReference type="Proteomes" id="UP001187346">
    <property type="component" value="Unassembled WGS sequence"/>
</dbReference>
<proteinExistence type="inferred from homology"/>
<sequence>MNTPPGSHSSIELPSFPGLRSSVCPFDPPAEYTRWRLDTGLPRVLTSHGRTAWAVTRYEDARLALSDPRISADVRRYPVMAPSAQDAEMPPAFPRQDDPDHARTRRMLTGEFTVKRMEAMRPQLRGLIDRVLEEMTAEGRQPTDLVRAYALPVPSLAISLLLGVPYENHAFFQEHAATLARLDAKEDERTAARRELFDFIVALVKHKEREPGDDLISRLLVERVATGELSHEEVAMIAQILLHAGHETTANMIGLGTLALLCDPHQAARIRDSDDPGAVAGAVEELLRYLTIAQDMVWRVAVEDLTIGGQLVRAGDLLTISLPAANRDGFFRNPDDLDIGRNARGHLAFGHGIHQCLGQSLARVELQEAFPALLRALPDLRLAVPLEEVEFRHDMATFGVHELPVRW</sequence>
<keyword evidence="2" id="KW-0479">Metal-binding</keyword>
<gene>
    <name evidence="3" type="ORF">R5A26_16105</name>
</gene>
<keyword evidence="4" id="KW-1185">Reference proteome</keyword>
<dbReference type="CDD" id="cd11030">
    <property type="entry name" value="CYP105-like"/>
    <property type="match status" value="1"/>
</dbReference>
<keyword evidence="2" id="KW-0503">Monooxygenase</keyword>
<dbReference type="PANTHER" id="PTHR46696">
    <property type="entry name" value="P450, PUTATIVE (EUROFUNG)-RELATED"/>
    <property type="match status" value="1"/>
</dbReference>
<dbReference type="RefSeq" id="WP_317771779.1">
    <property type="nucleotide sequence ID" value="NZ_JAWMAJ010000046.1"/>
</dbReference>
<dbReference type="EMBL" id="JAWMAJ010000046">
    <property type="protein sequence ID" value="MDV7217476.1"/>
    <property type="molecule type" value="Genomic_DNA"/>
</dbReference>
<comment type="caution">
    <text evidence="3">The sequence shown here is derived from an EMBL/GenBank/DDBJ whole genome shotgun (WGS) entry which is preliminary data.</text>
</comment>
<protein>
    <submittedName>
        <fullName evidence="3">Cytochrome P450</fullName>
    </submittedName>
</protein>
<reference evidence="3 4" key="1">
    <citation type="submission" date="2023-10" db="EMBL/GenBank/DDBJ databases">
        <title>Characterization of rhizosphere-enriched actinobacteria from wheat plants lab-grown on chernevaya soil.</title>
        <authorList>
            <person name="Tikhonova E.N."/>
            <person name="Konopkin A."/>
            <person name="Kravchenko I.K."/>
        </authorList>
    </citation>
    <scope>NUCLEOTIDE SEQUENCE [LARGE SCALE GENOMIC DNA]</scope>
    <source>
        <strain evidence="3 4">RR29</strain>
    </source>
</reference>
<dbReference type="InterPro" id="IPR036396">
    <property type="entry name" value="Cyt_P450_sf"/>
</dbReference>
<evidence type="ECO:0000256" key="1">
    <source>
        <dbReference type="ARBA" id="ARBA00010617"/>
    </source>
</evidence>
<comment type="similarity">
    <text evidence="1 2">Belongs to the cytochrome P450 family.</text>
</comment>
<dbReference type="SUPFAM" id="SSF48264">
    <property type="entry name" value="Cytochrome P450"/>
    <property type="match status" value="1"/>
</dbReference>
<evidence type="ECO:0000256" key="2">
    <source>
        <dbReference type="RuleBase" id="RU000461"/>
    </source>
</evidence>
<dbReference type="Gene3D" id="1.10.630.10">
    <property type="entry name" value="Cytochrome P450"/>
    <property type="match status" value="1"/>
</dbReference>
<dbReference type="PANTHER" id="PTHR46696:SF1">
    <property type="entry name" value="CYTOCHROME P450 YJIB-RELATED"/>
    <property type="match status" value="1"/>
</dbReference>
<accession>A0ABU4FBY5</accession>
<dbReference type="Pfam" id="PF00067">
    <property type="entry name" value="p450"/>
    <property type="match status" value="1"/>
</dbReference>
<dbReference type="PRINTS" id="PR00359">
    <property type="entry name" value="BP450"/>
</dbReference>
<organism evidence="3 4">
    <name type="scientific">Streptomyces prunicolor</name>
    <dbReference type="NCBI Taxonomy" id="67348"/>
    <lineage>
        <taxon>Bacteria</taxon>
        <taxon>Bacillati</taxon>
        <taxon>Actinomycetota</taxon>
        <taxon>Actinomycetes</taxon>
        <taxon>Kitasatosporales</taxon>
        <taxon>Streptomycetaceae</taxon>
        <taxon>Streptomyces</taxon>
    </lineage>
</organism>
<dbReference type="InterPro" id="IPR017972">
    <property type="entry name" value="Cyt_P450_CS"/>
</dbReference>
<dbReference type="InterPro" id="IPR001128">
    <property type="entry name" value="Cyt_P450"/>
</dbReference>
<keyword evidence="2" id="KW-0349">Heme</keyword>